<dbReference type="Pfam" id="PF00076">
    <property type="entry name" value="RRM_1"/>
    <property type="match status" value="1"/>
</dbReference>
<feature type="region of interest" description="Disordered" evidence="2">
    <location>
        <begin position="324"/>
        <end position="453"/>
    </location>
</feature>
<feature type="compositionally biased region" description="Low complexity" evidence="2">
    <location>
        <begin position="384"/>
        <end position="393"/>
    </location>
</feature>
<dbReference type="InterPro" id="IPR035979">
    <property type="entry name" value="RBD_domain_sf"/>
</dbReference>
<dbReference type="Gene3D" id="3.30.70.330">
    <property type="match status" value="1"/>
</dbReference>
<sequence length="453" mass="52603">MNLTGMKDSSCVRVQRLQKLLLGLPVYNVFSDNTGEGENCVHKTVGWCKSLIERLIVIYILAEKFKIFANGRRISIFQCVQVNSTNEMAYSRRSRYSHSPSPYKLSPRAMSRSLSRSRSISRSRSRSRESSVENPGNNLYVTGLSTRITKRDLAKHFSSEGKVEDVHLVTDPWTKESRGFGFVTMSTVDEAARCVKYLNRSVLEGRVITVEKARRCRGRTPTPGRYLGLRRIRTRHRSSSYSPYHRRYSVSSERGRSCSPYHRRDRSRSPYYRPRRSPSRSISWNSREDSPVDQYYRRSRYRSISPRYSQYYGRSRYRSISLSYSPRGRSYSRSYSPRPRRSRRSYSRSYSPRPRRSSRSCSRSYTPRPGWTSGRRYSRRSYSRSHSPQPRSYLHSCSPRPRSYSRHCSPKSLKGRGRSHGSYSSRSYSSRSAPSRSRSMSKSASPRSASPSS</sequence>
<dbReference type="Proteomes" id="UP001279734">
    <property type="component" value="Unassembled WGS sequence"/>
</dbReference>
<evidence type="ECO:0000313" key="4">
    <source>
        <dbReference type="EMBL" id="GMH12246.1"/>
    </source>
</evidence>
<dbReference type="InterPro" id="IPR000504">
    <property type="entry name" value="RRM_dom"/>
</dbReference>
<feature type="compositionally biased region" description="Low complexity" evidence="2">
    <location>
        <begin position="420"/>
        <end position="453"/>
    </location>
</feature>
<dbReference type="PANTHER" id="PTHR48034">
    <property type="entry name" value="TRANSFORMER-2 SEX-DETERMINING PROTEIN-RELATED"/>
    <property type="match status" value="1"/>
</dbReference>
<feature type="region of interest" description="Disordered" evidence="2">
    <location>
        <begin position="237"/>
        <end position="289"/>
    </location>
</feature>
<feature type="compositionally biased region" description="Low complexity" evidence="2">
    <location>
        <begin position="324"/>
        <end position="337"/>
    </location>
</feature>
<feature type="compositionally biased region" description="Low complexity" evidence="2">
    <location>
        <begin position="359"/>
        <end position="369"/>
    </location>
</feature>
<feature type="compositionally biased region" description="Basic residues" evidence="2">
    <location>
        <begin position="237"/>
        <end position="248"/>
    </location>
</feature>
<organism evidence="4 5">
    <name type="scientific">Nepenthes gracilis</name>
    <name type="common">Slender pitcher plant</name>
    <dbReference type="NCBI Taxonomy" id="150966"/>
    <lineage>
        <taxon>Eukaryota</taxon>
        <taxon>Viridiplantae</taxon>
        <taxon>Streptophyta</taxon>
        <taxon>Embryophyta</taxon>
        <taxon>Tracheophyta</taxon>
        <taxon>Spermatophyta</taxon>
        <taxon>Magnoliopsida</taxon>
        <taxon>eudicotyledons</taxon>
        <taxon>Gunneridae</taxon>
        <taxon>Pentapetalae</taxon>
        <taxon>Caryophyllales</taxon>
        <taxon>Nepenthaceae</taxon>
        <taxon>Nepenthes</taxon>
    </lineage>
</organism>
<dbReference type="GO" id="GO:0003723">
    <property type="term" value="F:RNA binding"/>
    <property type="evidence" value="ECO:0007669"/>
    <property type="project" value="UniProtKB-UniRule"/>
</dbReference>
<feature type="domain" description="RRM" evidence="3">
    <location>
        <begin position="137"/>
        <end position="215"/>
    </location>
</feature>
<evidence type="ECO:0000256" key="2">
    <source>
        <dbReference type="SAM" id="MobiDB-lite"/>
    </source>
</evidence>
<evidence type="ECO:0000313" key="5">
    <source>
        <dbReference type="Proteomes" id="UP001279734"/>
    </source>
</evidence>
<keyword evidence="1" id="KW-0694">RNA-binding</keyword>
<evidence type="ECO:0000259" key="3">
    <source>
        <dbReference type="PROSITE" id="PS50102"/>
    </source>
</evidence>
<name>A0AAD3SKC5_NEPGR</name>
<feature type="compositionally biased region" description="Low complexity" evidence="2">
    <location>
        <begin position="97"/>
        <end position="118"/>
    </location>
</feature>
<accession>A0AAD3SKC5</accession>
<keyword evidence="5" id="KW-1185">Reference proteome</keyword>
<feature type="region of interest" description="Disordered" evidence="2">
    <location>
        <begin position="90"/>
        <end position="138"/>
    </location>
</feature>
<protein>
    <recommendedName>
        <fullName evidence="3">RRM domain-containing protein</fullName>
    </recommendedName>
</protein>
<dbReference type="EMBL" id="BSYO01000011">
    <property type="protein sequence ID" value="GMH12246.1"/>
    <property type="molecule type" value="Genomic_DNA"/>
</dbReference>
<dbReference type="PROSITE" id="PS50102">
    <property type="entry name" value="RRM"/>
    <property type="match status" value="1"/>
</dbReference>
<dbReference type="SMART" id="SM00360">
    <property type="entry name" value="RRM"/>
    <property type="match status" value="1"/>
</dbReference>
<dbReference type="InterPro" id="IPR050441">
    <property type="entry name" value="RBM"/>
</dbReference>
<feature type="compositionally biased region" description="Basic residues" evidence="2">
    <location>
        <begin position="403"/>
        <end position="419"/>
    </location>
</feature>
<comment type="caution">
    <text evidence="4">The sequence shown here is derived from an EMBL/GenBank/DDBJ whole genome shotgun (WGS) entry which is preliminary data.</text>
</comment>
<dbReference type="InterPro" id="IPR012677">
    <property type="entry name" value="Nucleotide-bd_a/b_plait_sf"/>
</dbReference>
<reference evidence="4" key="1">
    <citation type="submission" date="2023-05" db="EMBL/GenBank/DDBJ databases">
        <title>Nepenthes gracilis genome sequencing.</title>
        <authorList>
            <person name="Fukushima K."/>
        </authorList>
    </citation>
    <scope>NUCLEOTIDE SEQUENCE</scope>
    <source>
        <strain evidence="4">SING2019-196</strain>
    </source>
</reference>
<proteinExistence type="predicted"/>
<gene>
    <name evidence="4" type="ORF">Nepgr_014087</name>
</gene>
<dbReference type="AlphaFoldDB" id="A0AAD3SKC5"/>
<evidence type="ECO:0000256" key="1">
    <source>
        <dbReference type="PROSITE-ProRule" id="PRU00176"/>
    </source>
</evidence>
<dbReference type="SUPFAM" id="SSF54928">
    <property type="entry name" value="RNA-binding domain, RBD"/>
    <property type="match status" value="1"/>
</dbReference>